<dbReference type="RefSeq" id="WP_182529479.1">
    <property type="nucleotide sequence ID" value="NZ_JACGXL010000001.1"/>
</dbReference>
<dbReference type="EMBL" id="JACGXL010000001">
    <property type="protein sequence ID" value="MBA8886393.1"/>
    <property type="molecule type" value="Genomic_DNA"/>
</dbReference>
<comment type="caution">
    <text evidence="2">The sequence shown here is derived from an EMBL/GenBank/DDBJ whole genome shotgun (WGS) entry which is preliminary data.</text>
</comment>
<sequence length="107" mass="12216">MATLQVAEDAPDLQAILADLDFDFRLERIPSPPGVSWFNLLVNARRGQRRCALIAHRLLNALHSISRSGDLPSFRIIAGERWLQSPEPGDDTHRIESREEEWRFEGP</sequence>
<accession>A0A839EUW3</accession>
<evidence type="ECO:0000313" key="3">
    <source>
        <dbReference type="Proteomes" id="UP000550401"/>
    </source>
</evidence>
<reference evidence="2 3" key="1">
    <citation type="submission" date="2020-07" db="EMBL/GenBank/DDBJ databases">
        <title>Genomic Encyclopedia of Type Strains, Phase IV (KMG-V): Genome sequencing to study the core and pangenomes of soil and plant-associated prokaryotes.</title>
        <authorList>
            <person name="Whitman W."/>
        </authorList>
    </citation>
    <scope>NUCLEOTIDE SEQUENCE [LARGE SCALE GENOMIC DNA]</scope>
    <source>
        <strain evidence="2 3">RH2WT43</strain>
    </source>
</reference>
<protein>
    <submittedName>
        <fullName evidence="2">Uncharacterized protein</fullName>
    </submittedName>
</protein>
<evidence type="ECO:0000256" key="1">
    <source>
        <dbReference type="SAM" id="MobiDB-lite"/>
    </source>
</evidence>
<proteinExistence type="predicted"/>
<feature type="compositionally biased region" description="Basic and acidic residues" evidence="1">
    <location>
        <begin position="90"/>
        <end position="107"/>
    </location>
</feature>
<keyword evidence="3" id="KW-1185">Reference proteome</keyword>
<feature type="region of interest" description="Disordered" evidence="1">
    <location>
        <begin position="85"/>
        <end position="107"/>
    </location>
</feature>
<dbReference type="Proteomes" id="UP000550401">
    <property type="component" value="Unassembled WGS sequence"/>
</dbReference>
<name>A0A839EUW3_9GAMM</name>
<evidence type="ECO:0000313" key="2">
    <source>
        <dbReference type="EMBL" id="MBA8886393.1"/>
    </source>
</evidence>
<organism evidence="2 3">
    <name type="scientific">Dokdonella fugitiva</name>
    <dbReference type="NCBI Taxonomy" id="328517"/>
    <lineage>
        <taxon>Bacteria</taxon>
        <taxon>Pseudomonadati</taxon>
        <taxon>Pseudomonadota</taxon>
        <taxon>Gammaproteobacteria</taxon>
        <taxon>Lysobacterales</taxon>
        <taxon>Rhodanobacteraceae</taxon>
        <taxon>Dokdonella</taxon>
    </lineage>
</organism>
<dbReference type="AlphaFoldDB" id="A0A839EUW3"/>
<gene>
    <name evidence="2" type="ORF">FHW12_000584</name>
</gene>